<sequence length="50" mass="5216">MARQLPFIAEPDTGFHAHGSEPPNSKESHCSHPSTTSPSDTDGVIVTAVA</sequence>
<reference evidence="3" key="1">
    <citation type="submission" date="2009-05" db="EMBL/GenBank/DDBJ databases">
        <title>The genome sequence of Ajellomyces capsulatus strain H143.</title>
        <authorList>
            <person name="Champion M."/>
            <person name="Cuomo C.A."/>
            <person name="Ma L.-J."/>
            <person name="Henn M.R."/>
            <person name="Sil A."/>
            <person name="Goldman B."/>
            <person name="Young S.K."/>
            <person name="Kodira C.D."/>
            <person name="Zeng Q."/>
            <person name="Koehrsen M."/>
            <person name="Alvarado L."/>
            <person name="Berlin A.M."/>
            <person name="Borenstein D."/>
            <person name="Chen Z."/>
            <person name="Engels R."/>
            <person name="Freedman E."/>
            <person name="Gellesch M."/>
            <person name="Goldberg J."/>
            <person name="Griggs A."/>
            <person name="Gujja S."/>
            <person name="Heiman D.I."/>
            <person name="Hepburn T.A."/>
            <person name="Howarth C."/>
            <person name="Jen D."/>
            <person name="Larson L."/>
            <person name="Lewis B."/>
            <person name="Mehta T."/>
            <person name="Park D."/>
            <person name="Pearson M."/>
            <person name="Roberts A."/>
            <person name="Saif S."/>
            <person name="Shea T.D."/>
            <person name="Shenoy N."/>
            <person name="Sisk P."/>
            <person name="Stolte C."/>
            <person name="Sykes S."/>
            <person name="Walk T."/>
            <person name="White J."/>
            <person name="Yandava C."/>
            <person name="Klein B."/>
            <person name="McEwen J.G."/>
            <person name="Puccia R."/>
            <person name="Goldman G.H."/>
            <person name="Felipe M.S."/>
            <person name="Nino-Vega G."/>
            <person name="San-Blas G."/>
            <person name="Taylor J.W."/>
            <person name="Mendoza L."/>
            <person name="Galagan J.E."/>
            <person name="Nusbaum C."/>
            <person name="Birren B.W."/>
        </authorList>
    </citation>
    <scope>NUCLEOTIDE SEQUENCE [LARGE SCALE GENOMIC DNA]</scope>
    <source>
        <strain evidence="3">H143</strain>
    </source>
</reference>
<keyword evidence="2" id="KW-0238">DNA-binding</keyword>
<dbReference type="GO" id="GO:0003677">
    <property type="term" value="F:DNA binding"/>
    <property type="evidence" value="ECO:0007669"/>
    <property type="project" value="UniProtKB-KW"/>
</dbReference>
<organism evidence="2 3">
    <name type="scientific">Ajellomyces capsulatus (strain H143)</name>
    <name type="common">Darling's disease fungus</name>
    <name type="synonym">Histoplasma capsulatum</name>
    <dbReference type="NCBI Taxonomy" id="544712"/>
    <lineage>
        <taxon>Eukaryota</taxon>
        <taxon>Fungi</taxon>
        <taxon>Dikarya</taxon>
        <taxon>Ascomycota</taxon>
        <taxon>Pezizomycotina</taxon>
        <taxon>Eurotiomycetes</taxon>
        <taxon>Eurotiomycetidae</taxon>
        <taxon>Onygenales</taxon>
        <taxon>Ajellomycetaceae</taxon>
        <taxon>Histoplasma</taxon>
    </lineage>
</organism>
<feature type="compositionally biased region" description="Low complexity" evidence="1">
    <location>
        <begin position="31"/>
        <end position="42"/>
    </location>
</feature>
<dbReference type="Proteomes" id="UP000002624">
    <property type="component" value="Unassembled WGS sequence"/>
</dbReference>
<name>C6HDL1_AJECH</name>
<gene>
    <name evidence="2" type="ORF">HCDG_04292</name>
</gene>
<accession>C6HDL1</accession>
<evidence type="ECO:0000313" key="2">
    <source>
        <dbReference type="EMBL" id="EER41645.1"/>
    </source>
</evidence>
<dbReference type="VEuPathDB" id="FungiDB:HCDG_04292"/>
<evidence type="ECO:0000313" key="3">
    <source>
        <dbReference type="Proteomes" id="UP000002624"/>
    </source>
</evidence>
<evidence type="ECO:0000256" key="1">
    <source>
        <dbReference type="SAM" id="MobiDB-lite"/>
    </source>
</evidence>
<feature type="region of interest" description="Disordered" evidence="1">
    <location>
        <begin position="1"/>
        <end position="50"/>
    </location>
</feature>
<dbReference type="HOGENOM" id="CLU_3124626_0_0_1"/>
<proteinExistence type="predicted"/>
<dbReference type="EMBL" id="GG692423">
    <property type="protein sequence ID" value="EER41645.1"/>
    <property type="molecule type" value="Genomic_DNA"/>
</dbReference>
<protein>
    <submittedName>
        <fullName evidence="2">MYB DNA-binding domain-containing protein</fullName>
    </submittedName>
</protein>
<dbReference type="AlphaFoldDB" id="C6HDL1"/>
<feature type="compositionally biased region" description="Basic and acidic residues" evidence="1">
    <location>
        <begin position="13"/>
        <end position="30"/>
    </location>
</feature>